<proteinExistence type="predicted"/>
<accession>A0A1G9UUI1</accession>
<evidence type="ECO:0000259" key="1">
    <source>
        <dbReference type="Pfam" id="PF13349"/>
    </source>
</evidence>
<name>A0A1G9UUI1_9PSEU</name>
<evidence type="ECO:0000313" key="2">
    <source>
        <dbReference type="EMBL" id="SDM63255.1"/>
    </source>
</evidence>
<dbReference type="Proteomes" id="UP000199682">
    <property type="component" value="Unassembled WGS sequence"/>
</dbReference>
<gene>
    <name evidence="2" type="ORF">SAMN04488074_12486</name>
</gene>
<protein>
    <submittedName>
        <fullName evidence="2">Putative adhesin</fullName>
    </submittedName>
</protein>
<dbReference type="EMBL" id="FNET01000024">
    <property type="protein sequence ID" value="SDM63255.1"/>
    <property type="molecule type" value="Genomic_DNA"/>
</dbReference>
<reference evidence="3" key="1">
    <citation type="submission" date="2016-10" db="EMBL/GenBank/DDBJ databases">
        <authorList>
            <person name="Varghese N."/>
            <person name="Submissions S."/>
        </authorList>
    </citation>
    <scope>NUCLEOTIDE SEQUENCE [LARGE SCALE GENOMIC DNA]</scope>
    <source>
        <strain evidence="3">DSM 44796</strain>
    </source>
</reference>
<dbReference type="InterPro" id="IPR025164">
    <property type="entry name" value="Toastrack_DUF4097"/>
</dbReference>
<dbReference type="Pfam" id="PF13349">
    <property type="entry name" value="DUF4097"/>
    <property type="match status" value="1"/>
</dbReference>
<evidence type="ECO:0000313" key="3">
    <source>
        <dbReference type="Proteomes" id="UP000199682"/>
    </source>
</evidence>
<organism evidence="2 3">
    <name type="scientific">Lentzea albidocapillata subsp. violacea</name>
    <dbReference type="NCBI Taxonomy" id="128104"/>
    <lineage>
        <taxon>Bacteria</taxon>
        <taxon>Bacillati</taxon>
        <taxon>Actinomycetota</taxon>
        <taxon>Actinomycetes</taxon>
        <taxon>Pseudonocardiales</taxon>
        <taxon>Pseudonocardiaceae</taxon>
        <taxon>Lentzea</taxon>
    </lineage>
</organism>
<feature type="domain" description="DUF4097" evidence="1">
    <location>
        <begin position="139"/>
        <end position="272"/>
    </location>
</feature>
<sequence>MHTITHSGRVDLALDVAHGSVEVWASESYEDAQIVLSPLEPSDTEAARLIADVAVTESGDRLSVRLPRPRGASSGGMTVVRSGRGVVVSQTFGDVHFGGTVVGATIVNGQIVSGGGVFASAGGVRVQVRLPLGSTLSVESETASVVTTGSLPRLRFRSTSGDLTADRVDLVDVDTTSGDVSVAYVRTAHVHTISGDVELGASDDVVVNTTSGDVDVAELVKTAGVRSVSGDISVHAVAPSSVDANSVSGDIRISAERGVLVASNTRTVSGRVRNRTERA</sequence>
<dbReference type="AlphaFoldDB" id="A0A1G9UUI1"/>